<feature type="domain" description="Low molecular weight antigen MTB12-like C-terminal" evidence="4">
    <location>
        <begin position="42"/>
        <end position="151"/>
    </location>
</feature>
<sequence>MIRRFRLLLLTVLAVAAATAGLTLSAPAAHALPADFTLTADEPTADELGEVIEFLVATDASDEAKARNLEGGMDAVVVPKTVYNLGLFRAPRGSHQITEVTQRSGDTVHATLQASSAGRPTVNTTVEFKKIDGNWRLANNSICQGVKTVGLNIYCNA</sequence>
<comment type="caution">
    <text evidence="5">The sequence shown here is derived from an EMBL/GenBank/DDBJ whole genome shotgun (WGS) entry which is preliminary data.</text>
</comment>
<keyword evidence="6" id="KW-1185">Reference proteome</keyword>
<evidence type="ECO:0000259" key="4">
    <source>
        <dbReference type="Pfam" id="PF26580"/>
    </source>
</evidence>
<dbReference type="InterPro" id="IPR058644">
    <property type="entry name" value="Mtb12-like_C"/>
</dbReference>
<evidence type="ECO:0000256" key="3">
    <source>
        <dbReference type="SAM" id="SignalP"/>
    </source>
</evidence>
<organism evidence="5 6">
    <name type="scientific">Gordonia caeni</name>
    <dbReference type="NCBI Taxonomy" id="1007097"/>
    <lineage>
        <taxon>Bacteria</taxon>
        <taxon>Bacillati</taxon>
        <taxon>Actinomycetota</taxon>
        <taxon>Actinomycetes</taxon>
        <taxon>Mycobacteriales</taxon>
        <taxon>Gordoniaceae</taxon>
        <taxon>Gordonia</taxon>
    </lineage>
</organism>
<dbReference type="EMBL" id="BAAAZW010000013">
    <property type="protein sequence ID" value="GAA3970031.1"/>
    <property type="molecule type" value="Genomic_DNA"/>
</dbReference>
<dbReference type="PROSITE" id="PS51318">
    <property type="entry name" value="TAT"/>
    <property type="match status" value="1"/>
</dbReference>
<reference evidence="6" key="1">
    <citation type="journal article" date="2019" name="Int. J. Syst. Evol. Microbiol.">
        <title>The Global Catalogue of Microorganisms (GCM) 10K type strain sequencing project: providing services to taxonomists for standard genome sequencing and annotation.</title>
        <authorList>
            <consortium name="The Broad Institute Genomics Platform"/>
            <consortium name="The Broad Institute Genome Sequencing Center for Infectious Disease"/>
            <person name="Wu L."/>
            <person name="Ma J."/>
        </authorList>
    </citation>
    <scope>NUCLEOTIDE SEQUENCE [LARGE SCALE GENOMIC DNA]</scope>
    <source>
        <strain evidence="6">JCM 16923</strain>
    </source>
</reference>
<name>A0ABP7PRH7_9ACTN</name>
<evidence type="ECO:0000313" key="5">
    <source>
        <dbReference type="EMBL" id="GAA3970031.1"/>
    </source>
</evidence>
<dbReference type="Proteomes" id="UP001418444">
    <property type="component" value="Unassembled WGS sequence"/>
</dbReference>
<keyword evidence="1 3" id="KW-0732">Signal</keyword>
<comment type="similarity">
    <text evidence="2">Belongs to the MTB12 family.</text>
</comment>
<evidence type="ECO:0000313" key="6">
    <source>
        <dbReference type="Proteomes" id="UP001418444"/>
    </source>
</evidence>
<evidence type="ECO:0000256" key="2">
    <source>
        <dbReference type="ARBA" id="ARBA00093774"/>
    </source>
</evidence>
<evidence type="ECO:0000256" key="1">
    <source>
        <dbReference type="ARBA" id="ARBA00022729"/>
    </source>
</evidence>
<proteinExistence type="inferred from homology"/>
<feature type="chain" id="PRO_5047049486" description="Low molecular weight antigen MTB12-like C-terminal domain-containing protein" evidence="3">
    <location>
        <begin position="32"/>
        <end position="157"/>
    </location>
</feature>
<dbReference type="InterPro" id="IPR006311">
    <property type="entry name" value="TAT_signal"/>
</dbReference>
<gene>
    <name evidence="5" type="ORF">GCM10022231_34260</name>
</gene>
<dbReference type="RefSeq" id="WP_344785787.1">
    <property type="nucleotide sequence ID" value="NZ_BAAAZW010000013.1"/>
</dbReference>
<feature type="signal peptide" evidence="3">
    <location>
        <begin position="1"/>
        <end position="31"/>
    </location>
</feature>
<dbReference type="Pfam" id="PF26580">
    <property type="entry name" value="Mtb12_C"/>
    <property type="match status" value="1"/>
</dbReference>
<protein>
    <recommendedName>
        <fullName evidence="4">Low molecular weight antigen MTB12-like C-terminal domain-containing protein</fullName>
    </recommendedName>
</protein>
<accession>A0ABP7PRH7</accession>